<dbReference type="RefSeq" id="XP_018152586.1">
    <property type="nucleotide sequence ID" value="XM_018308169.1"/>
</dbReference>
<comment type="caution">
    <text evidence="1">The sequence shown here is derived from an EMBL/GenBank/DDBJ whole genome shotgun (WGS) entry which is preliminary data.</text>
</comment>
<evidence type="ECO:0000313" key="1">
    <source>
        <dbReference type="EMBL" id="OBR04068.1"/>
    </source>
</evidence>
<keyword evidence="2" id="KW-1185">Reference proteome</keyword>
<organism evidence="1 2">
    <name type="scientific">Colletotrichum higginsianum (strain IMI 349063)</name>
    <name type="common">Crucifer anthracnose fungus</name>
    <dbReference type="NCBI Taxonomy" id="759273"/>
    <lineage>
        <taxon>Eukaryota</taxon>
        <taxon>Fungi</taxon>
        <taxon>Dikarya</taxon>
        <taxon>Ascomycota</taxon>
        <taxon>Pezizomycotina</taxon>
        <taxon>Sordariomycetes</taxon>
        <taxon>Hypocreomycetidae</taxon>
        <taxon>Glomerellales</taxon>
        <taxon>Glomerellaceae</taxon>
        <taxon>Colletotrichum</taxon>
        <taxon>Colletotrichum destructivum species complex</taxon>
    </lineage>
</organism>
<dbReference type="InterPro" id="IPR027796">
    <property type="entry name" value="OTT_1508_deam-like"/>
</dbReference>
<gene>
    <name evidence="1" type="ORF">CH63R_13195</name>
</gene>
<accession>A0A1B7XWE8</accession>
<sequence>MATQSQDPETILMKSRIVQKFYEPLVLLKALNLEMQDAASYVDPDELDNRRDEKHTFQAFVYKLAHACDSVKGDGGATITSVMVLNATASDSVEYWFASNQRTTEELQITGFFIGRILNRAARATLPQDESLLRRDLLDLVLGFNRERITQYLAAFRVEAEKCLKMCSTQDNEEDLRECNMAIRILTALKASDAGEFIAQRARRIRQSGPRDSVIFCWPEMRHMMNRLLAYAQDVEFFLIARRNWPQLFTNYRVLFLPSSRPIQKPGRQKSMTAEGIVGRMTRDEQEITALRDFVRELRLMNLDQRIRGEYGKKTFAPIVHSEVLLLNKLEKSGGTSPERFFNGWVYIGSSKPLCRLCQYFFEEHRSGVEHRSSHENLYISWRVPDVRMSEGELGEESRQIMVDRMLQRIRKDAMNLIRRKVHPTFRAHDSLTSSVRLTLDGRWGTISNVSDISDVASVMPSLALDDVEDDEGGGVALA</sequence>
<dbReference type="GeneID" id="28872276"/>
<reference evidence="2" key="1">
    <citation type="journal article" date="2017" name="BMC Genomics">
        <title>Gapless genome assembly of Colletotrichum higginsianum reveals chromosome structure and association of transposable elements with secondary metabolite gene clusters.</title>
        <authorList>
            <person name="Dallery J.-F."/>
            <person name="Lapalu N."/>
            <person name="Zampounis A."/>
            <person name="Pigne S."/>
            <person name="Luyten I."/>
            <person name="Amselem J."/>
            <person name="Wittenberg A.H.J."/>
            <person name="Zhou S."/>
            <person name="de Queiroz M.V."/>
            <person name="Robin G.P."/>
            <person name="Auger A."/>
            <person name="Hainaut M."/>
            <person name="Henrissat B."/>
            <person name="Kim K.-T."/>
            <person name="Lee Y.-H."/>
            <person name="Lespinet O."/>
            <person name="Schwartz D.C."/>
            <person name="Thon M.R."/>
            <person name="O'Connell R.J."/>
        </authorList>
    </citation>
    <scope>NUCLEOTIDE SEQUENCE [LARGE SCALE GENOMIC DNA]</scope>
    <source>
        <strain evidence="2">IMI 349063</strain>
    </source>
</reference>
<dbReference type="VEuPathDB" id="FungiDB:CH63R_13195"/>
<dbReference type="Pfam" id="PF14441">
    <property type="entry name" value="OTT_1508_deam"/>
    <property type="match status" value="1"/>
</dbReference>
<dbReference type="KEGG" id="chig:CH63R_13195"/>
<protein>
    <submittedName>
        <fullName evidence="1">Uncharacterized protein</fullName>
    </submittedName>
</protein>
<dbReference type="PANTHER" id="PTHR42037">
    <property type="match status" value="1"/>
</dbReference>
<dbReference type="EMBL" id="LTAN01000009">
    <property type="protein sequence ID" value="OBR04068.1"/>
    <property type="molecule type" value="Genomic_DNA"/>
</dbReference>
<evidence type="ECO:0000313" key="2">
    <source>
        <dbReference type="Proteomes" id="UP000092177"/>
    </source>
</evidence>
<dbReference type="AlphaFoldDB" id="A0A1B7XWE8"/>
<dbReference type="OrthoDB" id="3251507at2759"/>
<dbReference type="Proteomes" id="UP000092177">
    <property type="component" value="Chromosome 9"/>
</dbReference>
<proteinExistence type="predicted"/>
<name>A0A1B7XWE8_COLHI</name>
<dbReference type="PANTHER" id="PTHR42037:SF1">
    <property type="match status" value="1"/>
</dbReference>